<feature type="compositionally biased region" description="Low complexity" evidence="1">
    <location>
        <begin position="146"/>
        <end position="159"/>
    </location>
</feature>
<evidence type="ECO:0000313" key="3">
    <source>
        <dbReference type="Proteomes" id="UP000308197"/>
    </source>
</evidence>
<dbReference type="AlphaFoldDB" id="A0A5C3NKF6"/>
<reference evidence="2 3" key="1">
    <citation type="journal article" date="2019" name="Nat. Ecol. Evol.">
        <title>Megaphylogeny resolves global patterns of mushroom evolution.</title>
        <authorList>
            <person name="Varga T."/>
            <person name="Krizsan K."/>
            <person name="Foldi C."/>
            <person name="Dima B."/>
            <person name="Sanchez-Garcia M."/>
            <person name="Sanchez-Ramirez S."/>
            <person name="Szollosi G.J."/>
            <person name="Szarkandi J.G."/>
            <person name="Papp V."/>
            <person name="Albert L."/>
            <person name="Andreopoulos W."/>
            <person name="Angelini C."/>
            <person name="Antonin V."/>
            <person name="Barry K.W."/>
            <person name="Bougher N.L."/>
            <person name="Buchanan P."/>
            <person name="Buyck B."/>
            <person name="Bense V."/>
            <person name="Catcheside P."/>
            <person name="Chovatia M."/>
            <person name="Cooper J."/>
            <person name="Damon W."/>
            <person name="Desjardin D."/>
            <person name="Finy P."/>
            <person name="Geml J."/>
            <person name="Haridas S."/>
            <person name="Hughes K."/>
            <person name="Justo A."/>
            <person name="Karasinski D."/>
            <person name="Kautmanova I."/>
            <person name="Kiss B."/>
            <person name="Kocsube S."/>
            <person name="Kotiranta H."/>
            <person name="LaButti K.M."/>
            <person name="Lechner B.E."/>
            <person name="Liimatainen K."/>
            <person name="Lipzen A."/>
            <person name="Lukacs Z."/>
            <person name="Mihaltcheva S."/>
            <person name="Morgado L.N."/>
            <person name="Niskanen T."/>
            <person name="Noordeloos M.E."/>
            <person name="Ohm R.A."/>
            <person name="Ortiz-Santana B."/>
            <person name="Ovrebo C."/>
            <person name="Racz N."/>
            <person name="Riley R."/>
            <person name="Savchenko A."/>
            <person name="Shiryaev A."/>
            <person name="Soop K."/>
            <person name="Spirin V."/>
            <person name="Szebenyi C."/>
            <person name="Tomsovsky M."/>
            <person name="Tulloss R.E."/>
            <person name="Uehling J."/>
            <person name="Grigoriev I.V."/>
            <person name="Vagvolgyi C."/>
            <person name="Papp T."/>
            <person name="Martin F.M."/>
            <person name="Miettinen O."/>
            <person name="Hibbett D.S."/>
            <person name="Nagy L.G."/>
        </authorList>
    </citation>
    <scope>NUCLEOTIDE SEQUENCE [LARGE SCALE GENOMIC DNA]</scope>
    <source>
        <strain evidence="2 3">HHB13444</strain>
    </source>
</reference>
<organism evidence="2 3">
    <name type="scientific">Polyporus arcularius HHB13444</name>
    <dbReference type="NCBI Taxonomy" id="1314778"/>
    <lineage>
        <taxon>Eukaryota</taxon>
        <taxon>Fungi</taxon>
        <taxon>Dikarya</taxon>
        <taxon>Basidiomycota</taxon>
        <taxon>Agaricomycotina</taxon>
        <taxon>Agaricomycetes</taxon>
        <taxon>Polyporales</taxon>
        <taxon>Polyporaceae</taxon>
        <taxon>Polyporus</taxon>
    </lineage>
</organism>
<dbReference type="Proteomes" id="UP000308197">
    <property type="component" value="Unassembled WGS sequence"/>
</dbReference>
<name>A0A5C3NKF6_9APHY</name>
<feature type="region of interest" description="Disordered" evidence="1">
    <location>
        <begin position="187"/>
        <end position="225"/>
    </location>
</feature>
<sequence>MLELELARNGDLARYHRVLQKPSTFTTSPKLPMFFEAWIHPNLNEDGRFPKIFLSLKRVGCHSLPLRFEDIRLHDVVRLECRVRDDDHREVSPRVWFEIERLDVIAREPEPVAHVHDVDGLEPVHSAAGTPEAEPHARRDTERASVAPDGQQVQAAAPADDADAIQEVEMVEAGPHAQAGWDCDDAMQIDSHQIADRPSMDVTRAVSTDAGERNENLGKPQAGSE</sequence>
<protein>
    <submittedName>
        <fullName evidence="2">Uncharacterized protein</fullName>
    </submittedName>
</protein>
<feature type="compositionally biased region" description="Basic and acidic residues" evidence="1">
    <location>
        <begin position="133"/>
        <end position="143"/>
    </location>
</feature>
<accession>A0A5C3NKF6</accession>
<dbReference type="InParanoid" id="A0A5C3NKF6"/>
<evidence type="ECO:0000256" key="1">
    <source>
        <dbReference type="SAM" id="MobiDB-lite"/>
    </source>
</evidence>
<dbReference type="EMBL" id="ML213290">
    <property type="protein sequence ID" value="TFK77684.1"/>
    <property type="molecule type" value="Genomic_DNA"/>
</dbReference>
<evidence type="ECO:0000313" key="2">
    <source>
        <dbReference type="EMBL" id="TFK77684.1"/>
    </source>
</evidence>
<feature type="region of interest" description="Disordered" evidence="1">
    <location>
        <begin position="119"/>
        <end position="160"/>
    </location>
</feature>
<proteinExistence type="predicted"/>
<keyword evidence="3" id="KW-1185">Reference proteome</keyword>
<gene>
    <name evidence="2" type="ORF">K466DRAFT_607834</name>
</gene>